<feature type="domain" description="CAAX prenyl protease 2/Lysostaphin resistance protein A-like" evidence="2">
    <location>
        <begin position="124"/>
        <end position="209"/>
    </location>
</feature>
<evidence type="ECO:0000313" key="3">
    <source>
        <dbReference type="EMBL" id="CCH32693.1"/>
    </source>
</evidence>
<dbReference type="AlphaFoldDB" id="K0K7T2"/>
<dbReference type="Pfam" id="PF02517">
    <property type="entry name" value="Rce1-like"/>
    <property type="match status" value="1"/>
</dbReference>
<dbReference type="PANTHER" id="PTHR39430">
    <property type="entry name" value="MEMBRANE-ASSOCIATED PROTEASE-RELATED"/>
    <property type="match status" value="1"/>
</dbReference>
<keyword evidence="1" id="KW-0812">Transmembrane</keyword>
<keyword evidence="4" id="KW-1185">Reference proteome</keyword>
<protein>
    <submittedName>
        <fullName evidence="3">CAAX amino terminal protease family</fullName>
    </submittedName>
</protein>
<keyword evidence="3" id="KW-0378">Hydrolase</keyword>
<dbReference type="HOGENOM" id="CLU_051806_4_1_11"/>
<keyword evidence="1" id="KW-1133">Transmembrane helix</keyword>
<name>K0K7T2_SACES</name>
<feature type="transmembrane region" description="Helical" evidence="1">
    <location>
        <begin position="39"/>
        <end position="58"/>
    </location>
</feature>
<dbReference type="KEGG" id="sesp:BN6_54340"/>
<feature type="transmembrane region" description="Helical" evidence="1">
    <location>
        <begin position="205"/>
        <end position="225"/>
    </location>
</feature>
<dbReference type="STRING" id="1179773.BN6_54340"/>
<dbReference type="InterPro" id="IPR003675">
    <property type="entry name" value="Rce1/LyrA-like_dom"/>
</dbReference>
<dbReference type="GO" id="GO:0080120">
    <property type="term" value="P:CAAX-box protein maturation"/>
    <property type="evidence" value="ECO:0007669"/>
    <property type="project" value="UniProtKB-ARBA"/>
</dbReference>
<accession>K0K7T2</accession>
<reference evidence="3 4" key="1">
    <citation type="journal article" date="2012" name="BMC Genomics">
        <title>Complete genome sequence of Saccharothrix espanaensis DSM 44229T and comparison to the other completely sequenced Pseudonocardiaceae.</title>
        <authorList>
            <person name="Strobel T."/>
            <person name="Al-Dilaimi A."/>
            <person name="Blom J."/>
            <person name="Gessner A."/>
            <person name="Kalinowski J."/>
            <person name="Luzhetska M."/>
            <person name="Puhler A."/>
            <person name="Szczepanowski R."/>
            <person name="Bechthold A."/>
            <person name="Ruckert C."/>
        </authorList>
    </citation>
    <scope>NUCLEOTIDE SEQUENCE [LARGE SCALE GENOMIC DNA]</scope>
    <source>
        <strain evidence="4">ATCC 51144 / DSM 44229 / JCM 9112 / NBRC 15066 / NRRL 15764</strain>
    </source>
</reference>
<evidence type="ECO:0000259" key="2">
    <source>
        <dbReference type="Pfam" id="PF02517"/>
    </source>
</evidence>
<sequence length="282" mass="29909">MVRLKEVGQLRRYRFPLLLVTFTVVMLANAVIMQLVSPIALLALPVGAVSVLVVLAGYRKLSQVVEQRADIPELATPRMWSQLRRGALLGSGLFVLLILLIGMFGGWQDMSWGSIWGCLGTAGLVASVAVTEEVLFRGVLFRIMEERTGTVIALLVSSLIFGLAHSINAEATLWGVLSIALTGGLLTTAAYVTTRSLWLSIGLHFAWNFTHAGIFGVALSGSAEVPHGLLQTTLSGPAVVTGGTFGPEASLIALLVCVVPSVALLRRAARTGQIKPRVKAGA</sequence>
<dbReference type="OrthoDB" id="193898at2"/>
<feature type="transmembrane region" description="Helical" evidence="1">
    <location>
        <begin position="245"/>
        <end position="265"/>
    </location>
</feature>
<feature type="transmembrane region" description="Helical" evidence="1">
    <location>
        <begin position="87"/>
        <end position="107"/>
    </location>
</feature>
<dbReference type="GO" id="GO:0004175">
    <property type="term" value="F:endopeptidase activity"/>
    <property type="evidence" value="ECO:0007669"/>
    <property type="project" value="UniProtKB-ARBA"/>
</dbReference>
<organism evidence="3 4">
    <name type="scientific">Saccharothrix espanaensis (strain ATCC 51144 / DSM 44229 / JCM 9112 / NBRC 15066 / NRRL 15764)</name>
    <dbReference type="NCBI Taxonomy" id="1179773"/>
    <lineage>
        <taxon>Bacteria</taxon>
        <taxon>Bacillati</taxon>
        <taxon>Actinomycetota</taxon>
        <taxon>Actinomycetes</taxon>
        <taxon>Pseudonocardiales</taxon>
        <taxon>Pseudonocardiaceae</taxon>
        <taxon>Saccharothrix</taxon>
    </lineage>
</organism>
<dbReference type="EMBL" id="HE804045">
    <property type="protein sequence ID" value="CCH32693.1"/>
    <property type="molecule type" value="Genomic_DNA"/>
</dbReference>
<feature type="transmembrane region" description="Helical" evidence="1">
    <location>
        <begin position="12"/>
        <end position="33"/>
    </location>
</feature>
<dbReference type="eggNOG" id="COG1266">
    <property type="taxonomic scope" value="Bacteria"/>
</dbReference>
<dbReference type="PATRIC" id="fig|1179773.3.peg.5476"/>
<dbReference type="GO" id="GO:0006508">
    <property type="term" value="P:proteolysis"/>
    <property type="evidence" value="ECO:0007669"/>
    <property type="project" value="UniProtKB-KW"/>
</dbReference>
<dbReference type="BioCyc" id="SESP1179773:BN6_RS26260-MONOMER"/>
<feature type="transmembrane region" description="Helical" evidence="1">
    <location>
        <begin position="148"/>
        <end position="167"/>
    </location>
</feature>
<evidence type="ECO:0000313" key="4">
    <source>
        <dbReference type="Proteomes" id="UP000006281"/>
    </source>
</evidence>
<dbReference type="PANTHER" id="PTHR39430:SF1">
    <property type="entry name" value="PROTEASE"/>
    <property type="match status" value="1"/>
</dbReference>
<keyword evidence="3" id="KW-0645">Protease</keyword>
<feature type="transmembrane region" description="Helical" evidence="1">
    <location>
        <begin position="173"/>
        <end position="193"/>
    </location>
</feature>
<feature type="transmembrane region" description="Helical" evidence="1">
    <location>
        <begin position="113"/>
        <end position="136"/>
    </location>
</feature>
<proteinExistence type="predicted"/>
<evidence type="ECO:0000256" key="1">
    <source>
        <dbReference type="SAM" id="Phobius"/>
    </source>
</evidence>
<keyword evidence="1" id="KW-0472">Membrane</keyword>
<gene>
    <name evidence="3" type="ordered locus">BN6_54340</name>
</gene>
<dbReference type="Proteomes" id="UP000006281">
    <property type="component" value="Chromosome"/>
</dbReference>